<evidence type="ECO:0000313" key="2">
    <source>
        <dbReference type="EMBL" id="MBB6212281.1"/>
    </source>
</evidence>
<name>A0A7X0DNN1_NOVIT</name>
<dbReference type="Gene3D" id="3.10.450.40">
    <property type="match status" value="1"/>
</dbReference>
<dbReference type="AlphaFoldDB" id="A0A7X0DNN1"/>
<reference evidence="2 3" key="1">
    <citation type="submission" date="2020-08" db="EMBL/GenBank/DDBJ databases">
        <title>Genomic Encyclopedia of Type Strains, Phase IV (KMG-IV): sequencing the most valuable type-strain genomes for metagenomic binning, comparative biology and taxonomic classification.</title>
        <authorList>
            <person name="Goeker M."/>
        </authorList>
    </citation>
    <scope>NUCLEOTIDE SEQUENCE [LARGE SCALE GENOMIC DNA]</scope>
    <source>
        <strain evidence="2 3">DSM 11590</strain>
    </source>
</reference>
<comment type="caution">
    <text evidence="2">The sequence shown here is derived from an EMBL/GenBank/DDBJ whole genome shotgun (WGS) entry which is preliminary data.</text>
</comment>
<dbReference type="Proteomes" id="UP000544872">
    <property type="component" value="Unassembled WGS sequence"/>
</dbReference>
<protein>
    <recommendedName>
        <fullName evidence="1">IraD/Gp25-like domain-containing protein</fullName>
    </recommendedName>
</protein>
<dbReference type="SUPFAM" id="SSF160719">
    <property type="entry name" value="gpW/gp25-like"/>
    <property type="match status" value="1"/>
</dbReference>
<dbReference type="EMBL" id="JACIIX010000020">
    <property type="protein sequence ID" value="MBB6212281.1"/>
    <property type="molecule type" value="Genomic_DNA"/>
</dbReference>
<dbReference type="InterPro" id="IPR007048">
    <property type="entry name" value="IraD/Gp25-like"/>
</dbReference>
<gene>
    <name evidence="2" type="ORF">FHS48_003731</name>
</gene>
<evidence type="ECO:0000259" key="1">
    <source>
        <dbReference type="Pfam" id="PF04965"/>
    </source>
</evidence>
<dbReference type="Pfam" id="PF04965">
    <property type="entry name" value="GPW_gp25"/>
    <property type="match status" value="1"/>
</dbReference>
<evidence type="ECO:0000313" key="3">
    <source>
        <dbReference type="Proteomes" id="UP000544872"/>
    </source>
</evidence>
<sequence>MVSDAQDIHESLWVLFSTNIGERIMVPEYGTVLWQKVFAVLNTTLINQIKTIVVQEITTWEPRVTVLDVQVLQDDAEQGILNIGLDYLIRQTNVRSNLVYPFYHVEATLAPARGG</sequence>
<organism evidence="2 3">
    <name type="scientific">Novispirillum itersonii</name>
    <name type="common">Aquaspirillum itersonii</name>
    <dbReference type="NCBI Taxonomy" id="189"/>
    <lineage>
        <taxon>Bacteria</taxon>
        <taxon>Pseudomonadati</taxon>
        <taxon>Pseudomonadota</taxon>
        <taxon>Alphaproteobacteria</taxon>
        <taxon>Rhodospirillales</taxon>
        <taxon>Novispirillaceae</taxon>
        <taxon>Novispirillum</taxon>
    </lineage>
</organism>
<proteinExistence type="predicted"/>
<feature type="domain" description="IraD/Gp25-like" evidence="1">
    <location>
        <begin position="3"/>
        <end position="93"/>
    </location>
</feature>
<accession>A0A7X0DNN1</accession>
<dbReference type="RefSeq" id="WP_184265993.1">
    <property type="nucleotide sequence ID" value="NZ_JACIIX010000020.1"/>
</dbReference>
<keyword evidence="3" id="KW-1185">Reference proteome</keyword>